<name>A0AA35P3D0_9SAUR</name>
<organism evidence="1 2">
    <name type="scientific">Podarcis lilfordi</name>
    <name type="common">Lilford's wall lizard</name>
    <dbReference type="NCBI Taxonomy" id="74358"/>
    <lineage>
        <taxon>Eukaryota</taxon>
        <taxon>Metazoa</taxon>
        <taxon>Chordata</taxon>
        <taxon>Craniata</taxon>
        <taxon>Vertebrata</taxon>
        <taxon>Euteleostomi</taxon>
        <taxon>Lepidosauria</taxon>
        <taxon>Squamata</taxon>
        <taxon>Bifurcata</taxon>
        <taxon>Unidentata</taxon>
        <taxon>Episquamata</taxon>
        <taxon>Laterata</taxon>
        <taxon>Lacertibaenia</taxon>
        <taxon>Lacertidae</taxon>
        <taxon>Podarcis</taxon>
    </lineage>
</organism>
<keyword evidence="2" id="KW-1185">Reference proteome</keyword>
<evidence type="ECO:0000313" key="2">
    <source>
        <dbReference type="Proteomes" id="UP001178461"/>
    </source>
</evidence>
<dbReference type="AlphaFoldDB" id="A0AA35P3D0"/>
<dbReference type="Proteomes" id="UP001178461">
    <property type="component" value="Chromosome 3"/>
</dbReference>
<evidence type="ECO:0000313" key="1">
    <source>
        <dbReference type="EMBL" id="CAI5770843.1"/>
    </source>
</evidence>
<sequence length="50" mass="5838">MAVLDDRRWEEKEQNRVSCSVCSKHLLPPVEQIFALFVYDAQCSVCQDSY</sequence>
<dbReference type="EMBL" id="OX395128">
    <property type="protein sequence ID" value="CAI5770843.1"/>
    <property type="molecule type" value="Genomic_DNA"/>
</dbReference>
<protein>
    <submittedName>
        <fullName evidence="1">Uncharacterized protein</fullName>
    </submittedName>
</protein>
<reference evidence="1" key="1">
    <citation type="submission" date="2022-12" db="EMBL/GenBank/DDBJ databases">
        <authorList>
            <person name="Alioto T."/>
            <person name="Alioto T."/>
            <person name="Gomez Garrido J."/>
        </authorList>
    </citation>
    <scope>NUCLEOTIDE SEQUENCE</scope>
</reference>
<accession>A0AA35P3D0</accession>
<proteinExistence type="predicted"/>
<gene>
    <name evidence="1" type="ORF">PODLI_1B012077</name>
</gene>